<reference evidence="2 3" key="1">
    <citation type="submission" date="2016-03" db="EMBL/GenBank/DDBJ databases">
        <title>EvidentialGene: Evidence-directed Construction of Genes on Genomes.</title>
        <authorList>
            <person name="Gilbert D.G."/>
            <person name="Choi J.-H."/>
            <person name="Mockaitis K."/>
            <person name="Colbourne J."/>
            <person name="Pfrender M."/>
        </authorList>
    </citation>
    <scope>NUCLEOTIDE SEQUENCE [LARGE SCALE GENOMIC DNA]</scope>
    <source>
        <strain evidence="2 3">Xinb3</strain>
        <tissue evidence="2">Complete organism</tissue>
    </source>
</reference>
<gene>
    <name evidence="2" type="ORF">APZ42_026071</name>
</gene>
<dbReference type="EMBL" id="LRGB01002011">
    <property type="protein sequence ID" value="KZS09665.1"/>
    <property type="molecule type" value="Genomic_DNA"/>
</dbReference>
<protein>
    <submittedName>
        <fullName evidence="2">Uncharacterized protein</fullName>
    </submittedName>
</protein>
<comment type="caution">
    <text evidence="2">The sequence shown here is derived from an EMBL/GenBank/DDBJ whole genome shotgun (WGS) entry which is preliminary data.</text>
</comment>
<proteinExistence type="predicted"/>
<dbReference type="AlphaFoldDB" id="A0A164SIL8"/>
<keyword evidence="1" id="KW-0812">Transmembrane</keyword>
<keyword evidence="1" id="KW-0472">Membrane</keyword>
<keyword evidence="1" id="KW-1133">Transmembrane helix</keyword>
<feature type="transmembrane region" description="Helical" evidence="1">
    <location>
        <begin position="12"/>
        <end position="34"/>
    </location>
</feature>
<evidence type="ECO:0000256" key="1">
    <source>
        <dbReference type="SAM" id="Phobius"/>
    </source>
</evidence>
<organism evidence="2 3">
    <name type="scientific">Daphnia magna</name>
    <dbReference type="NCBI Taxonomy" id="35525"/>
    <lineage>
        <taxon>Eukaryota</taxon>
        <taxon>Metazoa</taxon>
        <taxon>Ecdysozoa</taxon>
        <taxon>Arthropoda</taxon>
        <taxon>Crustacea</taxon>
        <taxon>Branchiopoda</taxon>
        <taxon>Diplostraca</taxon>
        <taxon>Cladocera</taxon>
        <taxon>Anomopoda</taxon>
        <taxon>Daphniidae</taxon>
        <taxon>Daphnia</taxon>
    </lineage>
</organism>
<evidence type="ECO:0000313" key="3">
    <source>
        <dbReference type="Proteomes" id="UP000076858"/>
    </source>
</evidence>
<name>A0A164SIL8_9CRUS</name>
<sequence length="97" mass="11489">MFVDAIYICSEMAYFTGNLLFAVIHFSFLLYRSWTFTLRVFSSQPVQIKFPAFLFFFFSFSPLKENILSQHNCTHLIIICIYCINTHIHTHTHTQNN</sequence>
<keyword evidence="3" id="KW-1185">Reference proteome</keyword>
<evidence type="ECO:0000313" key="2">
    <source>
        <dbReference type="EMBL" id="KZS09665.1"/>
    </source>
</evidence>
<dbReference type="Proteomes" id="UP000076858">
    <property type="component" value="Unassembled WGS sequence"/>
</dbReference>
<accession>A0A164SIL8</accession>